<accession>A0ABT5U812</accession>
<name>A0ABT5U812_9GAMM</name>
<dbReference type="EMBL" id="JAPMOU010000009">
    <property type="protein sequence ID" value="MDE1462136.1"/>
    <property type="molecule type" value="Genomic_DNA"/>
</dbReference>
<keyword evidence="3" id="KW-1185">Reference proteome</keyword>
<feature type="coiled-coil region" evidence="1">
    <location>
        <begin position="12"/>
        <end position="39"/>
    </location>
</feature>
<dbReference type="Proteomes" id="UP001528823">
    <property type="component" value="Unassembled WGS sequence"/>
</dbReference>
<reference evidence="2 3" key="1">
    <citation type="submission" date="2022-11" db="EMBL/GenBank/DDBJ databases">
        <title>Spartinivicinus poritis sp. nov., isolated from scleractinian coral Porites lutea.</title>
        <authorList>
            <person name="Zhang G."/>
            <person name="Cai L."/>
            <person name="Wei Q."/>
        </authorList>
    </citation>
    <scope>NUCLEOTIDE SEQUENCE [LARGE SCALE GENOMIC DNA]</scope>
    <source>
        <strain evidence="2 3">A2-2</strain>
    </source>
</reference>
<organism evidence="2 3">
    <name type="scientific">Spartinivicinus poritis</name>
    <dbReference type="NCBI Taxonomy" id="2994640"/>
    <lineage>
        <taxon>Bacteria</taxon>
        <taxon>Pseudomonadati</taxon>
        <taxon>Pseudomonadota</taxon>
        <taxon>Gammaproteobacteria</taxon>
        <taxon>Oceanospirillales</taxon>
        <taxon>Zooshikellaceae</taxon>
        <taxon>Spartinivicinus</taxon>
    </lineage>
</organism>
<gene>
    <name evidence="2" type="ORF">ORQ98_09140</name>
</gene>
<dbReference type="RefSeq" id="WP_274688495.1">
    <property type="nucleotide sequence ID" value="NZ_JAPMOU010000009.1"/>
</dbReference>
<evidence type="ECO:0000313" key="3">
    <source>
        <dbReference type="Proteomes" id="UP001528823"/>
    </source>
</evidence>
<evidence type="ECO:0000313" key="2">
    <source>
        <dbReference type="EMBL" id="MDE1462136.1"/>
    </source>
</evidence>
<keyword evidence="1" id="KW-0175">Coiled coil</keyword>
<sequence length="79" mass="9005">MDNNRLFSAAFYNAIDSTIEKNEENINKLLQQLDVLSEAVGLVDLMDFDEEPDLAADEAEYADLLVVDNKIDSNDYRFN</sequence>
<evidence type="ECO:0000256" key="1">
    <source>
        <dbReference type="SAM" id="Coils"/>
    </source>
</evidence>
<protein>
    <submittedName>
        <fullName evidence="2">Uncharacterized protein</fullName>
    </submittedName>
</protein>
<comment type="caution">
    <text evidence="2">The sequence shown here is derived from an EMBL/GenBank/DDBJ whole genome shotgun (WGS) entry which is preliminary data.</text>
</comment>
<proteinExistence type="predicted"/>